<feature type="compositionally biased region" description="Pro residues" evidence="5">
    <location>
        <begin position="135"/>
        <end position="146"/>
    </location>
</feature>
<dbReference type="PANTHER" id="PTHR11088">
    <property type="entry name" value="TRNA DIMETHYLALLYLTRANSFERASE"/>
    <property type="match status" value="1"/>
</dbReference>
<dbReference type="Gene3D" id="1.10.20.140">
    <property type="match status" value="1"/>
</dbReference>
<dbReference type="FunCoup" id="A0A067Q0T3">
    <property type="interactions" value="483"/>
</dbReference>
<dbReference type="AlphaFoldDB" id="A0A067Q0T3"/>
<dbReference type="Gene3D" id="3.40.50.300">
    <property type="entry name" value="P-loop containing nucleotide triphosphate hydrolases"/>
    <property type="match status" value="1"/>
</dbReference>
<dbReference type="GO" id="GO:0005524">
    <property type="term" value="F:ATP binding"/>
    <property type="evidence" value="ECO:0007669"/>
    <property type="project" value="UniProtKB-KW"/>
</dbReference>
<feature type="region of interest" description="Disordered" evidence="5">
    <location>
        <begin position="516"/>
        <end position="537"/>
    </location>
</feature>
<reference evidence="7" key="1">
    <citation type="journal article" date="2014" name="Proc. Natl. Acad. Sci. U.S.A.">
        <title>Extensive sampling of basidiomycete genomes demonstrates inadequacy of the white-rot/brown-rot paradigm for wood decay fungi.</title>
        <authorList>
            <person name="Riley R."/>
            <person name="Salamov A.A."/>
            <person name="Brown D.W."/>
            <person name="Nagy L.G."/>
            <person name="Floudas D."/>
            <person name="Held B.W."/>
            <person name="Levasseur A."/>
            <person name="Lombard V."/>
            <person name="Morin E."/>
            <person name="Otillar R."/>
            <person name="Lindquist E.A."/>
            <person name="Sun H."/>
            <person name="LaButti K.M."/>
            <person name="Schmutz J."/>
            <person name="Jabbour D."/>
            <person name="Luo H."/>
            <person name="Baker S.E."/>
            <person name="Pisabarro A.G."/>
            <person name="Walton J.D."/>
            <person name="Blanchette R.A."/>
            <person name="Henrissat B."/>
            <person name="Martin F."/>
            <person name="Cullen D."/>
            <person name="Hibbett D.S."/>
            <person name="Grigoriev I.V."/>
        </authorList>
    </citation>
    <scope>NUCLEOTIDE SEQUENCE [LARGE SCALE GENOMIC DNA]</scope>
    <source>
        <strain evidence="7">MUCL 33604</strain>
    </source>
</reference>
<name>A0A067Q0T3_9AGAM</name>
<dbReference type="InterPro" id="IPR039657">
    <property type="entry name" value="Dimethylallyltransferase"/>
</dbReference>
<organism evidence="6 7">
    <name type="scientific">Jaapia argillacea MUCL 33604</name>
    <dbReference type="NCBI Taxonomy" id="933084"/>
    <lineage>
        <taxon>Eukaryota</taxon>
        <taxon>Fungi</taxon>
        <taxon>Dikarya</taxon>
        <taxon>Basidiomycota</taxon>
        <taxon>Agaricomycotina</taxon>
        <taxon>Agaricomycetes</taxon>
        <taxon>Agaricomycetidae</taxon>
        <taxon>Jaapiales</taxon>
        <taxon>Jaapiaceae</taxon>
        <taxon>Jaapia</taxon>
    </lineage>
</organism>
<evidence type="ECO:0000256" key="5">
    <source>
        <dbReference type="SAM" id="MobiDB-lite"/>
    </source>
</evidence>
<proteinExistence type="inferred from homology"/>
<dbReference type="Proteomes" id="UP000027265">
    <property type="component" value="Unassembled WGS sequence"/>
</dbReference>
<dbReference type="GO" id="GO:0005739">
    <property type="term" value="C:mitochondrion"/>
    <property type="evidence" value="ECO:0007669"/>
    <property type="project" value="TreeGrafter"/>
</dbReference>
<evidence type="ECO:0000313" key="6">
    <source>
        <dbReference type="EMBL" id="KDQ60569.1"/>
    </source>
</evidence>
<keyword evidence="4" id="KW-0067">ATP-binding</keyword>
<keyword evidence="2" id="KW-0808">Transferase</keyword>
<evidence type="ECO:0000313" key="7">
    <source>
        <dbReference type="Proteomes" id="UP000027265"/>
    </source>
</evidence>
<evidence type="ECO:0000256" key="4">
    <source>
        <dbReference type="ARBA" id="ARBA00022840"/>
    </source>
</evidence>
<feature type="region of interest" description="Disordered" evidence="5">
    <location>
        <begin position="130"/>
        <end position="150"/>
    </location>
</feature>
<dbReference type="EMBL" id="KL197713">
    <property type="protein sequence ID" value="KDQ60569.1"/>
    <property type="molecule type" value="Genomic_DNA"/>
</dbReference>
<keyword evidence="3" id="KW-0547">Nucleotide-binding</keyword>
<keyword evidence="7" id="KW-1185">Reference proteome</keyword>
<dbReference type="HAMAP" id="MF_00185">
    <property type="entry name" value="IPP_trans"/>
    <property type="match status" value="1"/>
</dbReference>
<protein>
    <submittedName>
        <fullName evidence="6">Uncharacterized protein</fullName>
    </submittedName>
</protein>
<accession>A0A067Q0T3</accession>
<dbReference type="OrthoDB" id="775260at2759"/>
<comment type="similarity">
    <text evidence="1">Belongs to the IPP transferase family.</text>
</comment>
<dbReference type="GO" id="GO:0052381">
    <property type="term" value="F:tRNA dimethylallyltransferase activity"/>
    <property type="evidence" value="ECO:0007669"/>
    <property type="project" value="InterPro"/>
</dbReference>
<dbReference type="InterPro" id="IPR018022">
    <property type="entry name" value="IPT"/>
</dbReference>
<dbReference type="InterPro" id="IPR027417">
    <property type="entry name" value="P-loop_NTPase"/>
</dbReference>
<dbReference type="InParanoid" id="A0A067Q0T3"/>
<dbReference type="SUPFAM" id="SSF52540">
    <property type="entry name" value="P-loop containing nucleoside triphosphate hydrolases"/>
    <property type="match status" value="2"/>
</dbReference>
<dbReference type="STRING" id="933084.A0A067Q0T3"/>
<dbReference type="GO" id="GO:0006400">
    <property type="term" value="P:tRNA modification"/>
    <property type="evidence" value="ECO:0007669"/>
    <property type="project" value="TreeGrafter"/>
</dbReference>
<gene>
    <name evidence="6" type="ORF">JAAARDRAFT_553550</name>
</gene>
<dbReference type="Pfam" id="PF01715">
    <property type="entry name" value="IPPT"/>
    <property type="match status" value="1"/>
</dbReference>
<evidence type="ECO:0000256" key="2">
    <source>
        <dbReference type="ARBA" id="ARBA00022679"/>
    </source>
</evidence>
<dbReference type="HOGENOM" id="CLU_032616_2_3_1"/>
<evidence type="ECO:0000256" key="1">
    <source>
        <dbReference type="ARBA" id="ARBA00005842"/>
    </source>
</evidence>
<dbReference type="Gene3D" id="3.30.160.60">
    <property type="entry name" value="Classic Zinc Finger"/>
    <property type="match status" value="1"/>
</dbReference>
<dbReference type="PANTHER" id="PTHR11088:SF89">
    <property type="entry name" value="TRNA DIMETHYLALLYLTRANSFERASE"/>
    <property type="match status" value="1"/>
</dbReference>
<sequence>MSVCKPIITISGTTGVGKSKLAIQLALALAKSDSANCSGARIINADSMQVYAGMDVITNKVPLHEQQGVDHLLMGFKQPGEQYVVGQWVHDAMKAIDETHARNQIPIVVGGTAYWIHHLIFPNRLSSTVDSQPSYSPPPSPSPSKVPLPSEKLSEALESLPPNLLHLFNNLPSDIPSSAAEAIAMHNLLVGLDPVVGTRWHWRDTRKVFRCLNIIKETGKRTSDIWEEQSNVGFKPRYRTLCFWLYADLPSLYPRLDARVDDMIKQGLLDEIRELKRIATSSPRPGVATTVVQDQGQDADDYTPDYTLGIYQSIGYKEFHTYLTSPDPTQKSFDEAVQQMKFSTRKYAKRQVSWMRNKMLPAVYAANAGTDRVEMNGERDGNVERESERIEFFLLDATQLQEKWDSDVRDVAEQITHDFLHERQPPDPLSLSEAARTMLTIKDRPTDPMAVLTARHQITCPICTSNPDEPFMVEEGSQWEAHRQSRVHRMLAAKQKGEPWGRPTISRKARRLAYQQQRAENGGEGEGSVRSLAAFLP</sequence>
<evidence type="ECO:0000256" key="3">
    <source>
        <dbReference type="ARBA" id="ARBA00022741"/>
    </source>
</evidence>